<protein>
    <submittedName>
        <fullName evidence="3">Uncharacterized protein</fullName>
    </submittedName>
</protein>
<evidence type="ECO:0000256" key="1">
    <source>
        <dbReference type="SAM" id="MobiDB-lite"/>
    </source>
</evidence>
<proteinExistence type="predicted"/>
<sequence length="237" mass="25457">LLLTYLLAFIVSSFLAEQLCIRELAADTTDANVQNKNISSKKAKPKKPSAKKKKTGAAGAARRPTVTLEETDVPIASLQIPVGHPLPTESANPVSGNLNALGVNLQTTTIQPLSQQPMSINPAPVRRRRLVVYSDEDEPVVPLELQDLDVELPLQEQPVGNSSTYPVPTVDVPLPSPLLAVQEVPLLSVGKTNSGRAKRIRTPSTKAIEASVDASKRKPRTPKSSAKEPAKKQLFAD</sequence>
<dbReference type="AlphaFoldDB" id="A0AAV0GVD8"/>
<feature type="compositionally biased region" description="Basic residues" evidence="1">
    <location>
        <begin position="39"/>
        <end position="55"/>
    </location>
</feature>
<evidence type="ECO:0000256" key="2">
    <source>
        <dbReference type="SAM" id="SignalP"/>
    </source>
</evidence>
<accession>A0AAV0GVD8</accession>
<comment type="caution">
    <text evidence="3">The sequence shown here is derived from an EMBL/GenBank/DDBJ whole genome shotgun (WGS) entry which is preliminary data.</text>
</comment>
<dbReference type="EMBL" id="CAMGYJ010000002">
    <property type="protein sequence ID" value="CAI0376344.1"/>
    <property type="molecule type" value="Genomic_DNA"/>
</dbReference>
<name>A0AAV0GVD8_9ROSI</name>
<evidence type="ECO:0000313" key="4">
    <source>
        <dbReference type="Proteomes" id="UP001154282"/>
    </source>
</evidence>
<feature type="chain" id="PRO_5043561138" evidence="2">
    <location>
        <begin position="17"/>
        <end position="237"/>
    </location>
</feature>
<organism evidence="3 4">
    <name type="scientific">Linum tenue</name>
    <dbReference type="NCBI Taxonomy" id="586396"/>
    <lineage>
        <taxon>Eukaryota</taxon>
        <taxon>Viridiplantae</taxon>
        <taxon>Streptophyta</taxon>
        <taxon>Embryophyta</taxon>
        <taxon>Tracheophyta</taxon>
        <taxon>Spermatophyta</taxon>
        <taxon>Magnoliopsida</taxon>
        <taxon>eudicotyledons</taxon>
        <taxon>Gunneridae</taxon>
        <taxon>Pentapetalae</taxon>
        <taxon>rosids</taxon>
        <taxon>fabids</taxon>
        <taxon>Malpighiales</taxon>
        <taxon>Linaceae</taxon>
        <taxon>Linum</taxon>
    </lineage>
</organism>
<evidence type="ECO:0000313" key="3">
    <source>
        <dbReference type="EMBL" id="CAI0376344.1"/>
    </source>
</evidence>
<feature type="non-terminal residue" evidence="3">
    <location>
        <position position="1"/>
    </location>
</feature>
<reference evidence="3" key="1">
    <citation type="submission" date="2022-08" db="EMBL/GenBank/DDBJ databases">
        <authorList>
            <person name="Gutierrez-Valencia J."/>
        </authorList>
    </citation>
    <scope>NUCLEOTIDE SEQUENCE</scope>
</reference>
<feature type="signal peptide" evidence="2">
    <location>
        <begin position="1"/>
        <end position="16"/>
    </location>
</feature>
<keyword evidence="4" id="KW-1185">Reference proteome</keyword>
<gene>
    <name evidence="3" type="ORF">LITE_LOCUS973</name>
</gene>
<feature type="region of interest" description="Disordered" evidence="1">
    <location>
        <begin position="191"/>
        <end position="237"/>
    </location>
</feature>
<keyword evidence="2" id="KW-0732">Signal</keyword>
<dbReference type="Proteomes" id="UP001154282">
    <property type="component" value="Unassembled WGS sequence"/>
</dbReference>
<feature type="region of interest" description="Disordered" evidence="1">
    <location>
        <begin position="36"/>
        <end position="64"/>
    </location>
</feature>